<accession>A0ABU7F2K3</accession>
<sequence length="102" mass="11241">MGTPASFFKHLDSKHLILSLASFSITPNITCMHEPSRVSLVPPFSNQSTIPPQNTNKTEPCLCSSMQDLQLPPDLPPIFLSLMLPCPNQVLLPLCKRCLVVL</sequence>
<proteinExistence type="predicted"/>
<organism evidence="1 2">
    <name type="scientific">Characodon lateralis</name>
    <dbReference type="NCBI Taxonomy" id="208331"/>
    <lineage>
        <taxon>Eukaryota</taxon>
        <taxon>Metazoa</taxon>
        <taxon>Chordata</taxon>
        <taxon>Craniata</taxon>
        <taxon>Vertebrata</taxon>
        <taxon>Euteleostomi</taxon>
        <taxon>Actinopterygii</taxon>
        <taxon>Neopterygii</taxon>
        <taxon>Teleostei</taxon>
        <taxon>Neoteleostei</taxon>
        <taxon>Acanthomorphata</taxon>
        <taxon>Ovalentaria</taxon>
        <taxon>Atherinomorphae</taxon>
        <taxon>Cyprinodontiformes</taxon>
        <taxon>Goodeidae</taxon>
        <taxon>Characodon</taxon>
    </lineage>
</organism>
<dbReference type="Proteomes" id="UP001352852">
    <property type="component" value="Unassembled WGS sequence"/>
</dbReference>
<evidence type="ECO:0000313" key="2">
    <source>
        <dbReference type="Proteomes" id="UP001352852"/>
    </source>
</evidence>
<reference evidence="1 2" key="1">
    <citation type="submission" date="2021-06" db="EMBL/GenBank/DDBJ databases">
        <authorList>
            <person name="Palmer J.M."/>
        </authorList>
    </citation>
    <scope>NUCLEOTIDE SEQUENCE [LARGE SCALE GENOMIC DNA]</scope>
    <source>
        <strain evidence="1 2">CL_MEX2019</strain>
        <tissue evidence="1">Muscle</tissue>
    </source>
</reference>
<comment type="caution">
    <text evidence="1">The sequence shown here is derived from an EMBL/GenBank/DDBJ whole genome shotgun (WGS) entry which is preliminary data.</text>
</comment>
<gene>
    <name evidence="1" type="ORF">CHARACLAT_011607</name>
</gene>
<dbReference type="EMBL" id="JAHUTJ010074553">
    <property type="protein sequence ID" value="MED6293540.1"/>
    <property type="molecule type" value="Genomic_DNA"/>
</dbReference>
<name>A0ABU7F2K3_9TELE</name>
<protein>
    <submittedName>
        <fullName evidence="1">Uncharacterized protein</fullName>
    </submittedName>
</protein>
<evidence type="ECO:0000313" key="1">
    <source>
        <dbReference type="EMBL" id="MED6293540.1"/>
    </source>
</evidence>
<keyword evidence="2" id="KW-1185">Reference proteome</keyword>